<keyword evidence="3" id="KW-0472">Membrane</keyword>
<evidence type="ECO:0000259" key="4">
    <source>
        <dbReference type="SMART" id="SM01117"/>
    </source>
</evidence>
<dbReference type="FunFam" id="3.10.120.10:FF:000018">
    <property type="entry name" value="Heme/steroid binding domain protein, putative"/>
    <property type="match status" value="1"/>
</dbReference>
<dbReference type="OrthoDB" id="10257697at2759"/>
<dbReference type="PANTHER" id="PTHR10281:SF76">
    <property type="entry name" value="CALCUTTA CUP-RELATED"/>
    <property type="match status" value="1"/>
</dbReference>
<dbReference type="eggNOG" id="KOG1110">
    <property type="taxonomic scope" value="Eukaryota"/>
</dbReference>
<dbReference type="OMA" id="ESFFWGM"/>
<accession>E4V2D4</accession>
<feature type="region of interest" description="Disordered" evidence="2">
    <location>
        <begin position="36"/>
        <end position="64"/>
    </location>
</feature>
<sequence length="296" mass="33552">MANVRFRVRSSNYSPEGFEQFDDSVYPGRRTAVVEELNTSDEEDEGAAQVEPTDEKTEQDDSPSSIGLVDILRFIFLVIIVSSGLSYYITSDSIIWGYQRPWFTRPQVLLRYIKGPLILSRSELSLYNGTDPNLPVYVSVNYTLYDVSANRRMYGPGGGYGFFSGRDATRAFVSGCFKEDLTSDLRGLEEMYMPIEDVPDEDLTNAQKKIRREKELRDARANVRRQVLHWQSFFADSHKYFEVGKLIRDGEDEKVEKRELCAGAQAARPKRSELKKGAAAKSQPTYPPGVKKGGNH</sequence>
<dbReference type="RefSeq" id="XP_003171207.1">
    <property type="nucleotide sequence ID" value="XM_003171159.1"/>
</dbReference>
<dbReference type="GeneID" id="10026457"/>
<protein>
    <recommendedName>
        <fullName evidence="4">Cytochrome b5 heme-binding domain-containing protein</fullName>
    </recommendedName>
</protein>
<reference evidence="6" key="1">
    <citation type="journal article" date="2012" name="MBio">
        <title>Comparative genome analysis of Trichophyton rubrum and related dermatophytes reveals candidate genes involved in infection.</title>
        <authorList>
            <person name="Martinez D.A."/>
            <person name="Oliver B.G."/>
            <person name="Graeser Y."/>
            <person name="Goldberg J.M."/>
            <person name="Li W."/>
            <person name="Martinez-Rossi N.M."/>
            <person name="Monod M."/>
            <person name="Shelest E."/>
            <person name="Barton R.C."/>
            <person name="Birch E."/>
            <person name="Brakhage A.A."/>
            <person name="Chen Z."/>
            <person name="Gurr S.J."/>
            <person name="Heiman D."/>
            <person name="Heitman J."/>
            <person name="Kosti I."/>
            <person name="Rossi A."/>
            <person name="Saif S."/>
            <person name="Samalova M."/>
            <person name="Saunders C.W."/>
            <person name="Shea T."/>
            <person name="Summerbell R.C."/>
            <person name="Xu J."/>
            <person name="Young S."/>
            <person name="Zeng Q."/>
            <person name="Birren B.W."/>
            <person name="Cuomo C.A."/>
            <person name="White T.C."/>
        </authorList>
    </citation>
    <scope>NUCLEOTIDE SEQUENCE [LARGE SCALE GENOMIC DNA]</scope>
    <source>
        <strain evidence="6">ATCC MYA-4604 / CBS 118893</strain>
    </source>
</reference>
<keyword evidence="6" id="KW-1185">Reference proteome</keyword>
<name>E4V2D4_ARTGP</name>
<dbReference type="PANTHER" id="PTHR10281">
    <property type="entry name" value="MEMBRANE-ASSOCIATED PROGESTERONE RECEPTOR COMPONENT-RELATED"/>
    <property type="match status" value="1"/>
</dbReference>
<keyword evidence="3" id="KW-0812">Transmembrane</keyword>
<evidence type="ECO:0000256" key="2">
    <source>
        <dbReference type="SAM" id="MobiDB-lite"/>
    </source>
</evidence>
<dbReference type="HOGENOM" id="CLU_070889_0_0_1"/>
<dbReference type="InterPro" id="IPR001199">
    <property type="entry name" value="Cyt_B5-like_heme/steroid-bd"/>
</dbReference>
<gene>
    <name evidence="5" type="ORF">MGYG_07206</name>
</gene>
<dbReference type="EMBL" id="DS989827">
    <property type="protein sequence ID" value="EFR04199.1"/>
    <property type="molecule type" value="Genomic_DNA"/>
</dbReference>
<dbReference type="InterPro" id="IPR036400">
    <property type="entry name" value="Cyt_B5-like_heme/steroid_sf"/>
</dbReference>
<feature type="transmembrane region" description="Helical" evidence="3">
    <location>
        <begin position="71"/>
        <end position="90"/>
    </location>
</feature>
<evidence type="ECO:0000313" key="6">
    <source>
        <dbReference type="Proteomes" id="UP000002669"/>
    </source>
</evidence>
<dbReference type="GO" id="GO:0016020">
    <property type="term" value="C:membrane"/>
    <property type="evidence" value="ECO:0007669"/>
    <property type="project" value="TreeGrafter"/>
</dbReference>
<feature type="region of interest" description="Disordered" evidence="2">
    <location>
        <begin position="262"/>
        <end position="296"/>
    </location>
</feature>
<evidence type="ECO:0000256" key="1">
    <source>
        <dbReference type="ARBA" id="ARBA00038357"/>
    </source>
</evidence>
<dbReference type="GO" id="GO:0012505">
    <property type="term" value="C:endomembrane system"/>
    <property type="evidence" value="ECO:0007669"/>
    <property type="project" value="TreeGrafter"/>
</dbReference>
<comment type="similarity">
    <text evidence="1">Belongs to the cytochrome b5 family. MAPR subfamily.</text>
</comment>
<dbReference type="VEuPathDB" id="FungiDB:MGYG_07206"/>
<feature type="domain" description="Cytochrome b5 heme-binding" evidence="4">
    <location>
        <begin position="119"/>
        <end position="199"/>
    </location>
</feature>
<dbReference type="Proteomes" id="UP000002669">
    <property type="component" value="Unassembled WGS sequence"/>
</dbReference>
<proteinExistence type="inferred from homology"/>
<dbReference type="AlphaFoldDB" id="E4V2D4"/>
<evidence type="ECO:0000313" key="5">
    <source>
        <dbReference type="EMBL" id="EFR04199.1"/>
    </source>
</evidence>
<dbReference type="SUPFAM" id="SSF55856">
    <property type="entry name" value="Cytochrome b5-like heme/steroid binding domain"/>
    <property type="match status" value="1"/>
</dbReference>
<organism evidence="6">
    <name type="scientific">Arthroderma gypseum (strain ATCC MYA-4604 / CBS 118893)</name>
    <name type="common">Microsporum gypseum</name>
    <dbReference type="NCBI Taxonomy" id="535722"/>
    <lineage>
        <taxon>Eukaryota</taxon>
        <taxon>Fungi</taxon>
        <taxon>Dikarya</taxon>
        <taxon>Ascomycota</taxon>
        <taxon>Pezizomycotina</taxon>
        <taxon>Eurotiomycetes</taxon>
        <taxon>Eurotiomycetidae</taxon>
        <taxon>Onygenales</taxon>
        <taxon>Arthrodermataceae</taxon>
        <taxon>Nannizzia</taxon>
    </lineage>
</organism>
<dbReference type="SMART" id="SM01117">
    <property type="entry name" value="Cyt-b5"/>
    <property type="match status" value="1"/>
</dbReference>
<dbReference type="Gene3D" id="3.10.120.10">
    <property type="entry name" value="Cytochrome b5-like heme/steroid binding domain"/>
    <property type="match status" value="1"/>
</dbReference>
<feature type="region of interest" description="Disordered" evidence="2">
    <location>
        <begin position="1"/>
        <end position="21"/>
    </location>
</feature>
<dbReference type="Pfam" id="PF00173">
    <property type="entry name" value="Cyt-b5"/>
    <property type="match status" value="1"/>
</dbReference>
<dbReference type="InterPro" id="IPR050577">
    <property type="entry name" value="MAPR/NEUFC/NENF-like"/>
</dbReference>
<keyword evidence="3" id="KW-1133">Transmembrane helix</keyword>
<dbReference type="InParanoid" id="E4V2D4"/>
<evidence type="ECO:0000256" key="3">
    <source>
        <dbReference type="SAM" id="Phobius"/>
    </source>
</evidence>